<sequence>MQSPQNITPVALCRSHPKHPDTTQPCQTLPQPLTSRSCLPSARRQPRRACWGCTQRHVCIPAVVLLVLAGAVVFLALPSVNRFCAASNNQTGFLCDDKVTCILASQVCDRVSNCRNGEDEQEKLCSDLPHSLPGFLVFRCSNPAYWVYADQRCNGMNDCGDCSDELGSLAACPPCGSEWWNCSPVLYEYCSCIPRRLCRDSIQHCLSWSDEYICRP</sequence>
<dbReference type="Proteomes" id="UP000694562">
    <property type="component" value="Unplaced"/>
</dbReference>
<dbReference type="SUPFAM" id="SSF57424">
    <property type="entry name" value="LDL receptor-like module"/>
    <property type="match status" value="2"/>
</dbReference>
<dbReference type="PRINTS" id="PR00261">
    <property type="entry name" value="LDLRECEPTOR"/>
</dbReference>
<evidence type="ECO:0000313" key="6">
    <source>
        <dbReference type="Proteomes" id="UP000694562"/>
    </source>
</evidence>
<comment type="caution">
    <text evidence="2">Lacks conserved residue(s) required for the propagation of feature annotation.</text>
</comment>
<evidence type="ECO:0000256" key="2">
    <source>
        <dbReference type="PROSITE-ProRule" id="PRU00124"/>
    </source>
</evidence>
<organism evidence="5 6">
    <name type="scientific">Falco tinnunculus</name>
    <name type="common">Common kestrel</name>
    <dbReference type="NCBI Taxonomy" id="100819"/>
    <lineage>
        <taxon>Eukaryota</taxon>
        <taxon>Metazoa</taxon>
        <taxon>Chordata</taxon>
        <taxon>Craniata</taxon>
        <taxon>Vertebrata</taxon>
        <taxon>Euteleostomi</taxon>
        <taxon>Archelosauria</taxon>
        <taxon>Archosauria</taxon>
        <taxon>Dinosauria</taxon>
        <taxon>Saurischia</taxon>
        <taxon>Theropoda</taxon>
        <taxon>Coelurosauria</taxon>
        <taxon>Aves</taxon>
        <taxon>Neognathae</taxon>
        <taxon>Neoaves</taxon>
        <taxon>Telluraves</taxon>
        <taxon>Australaves</taxon>
        <taxon>Falconiformes</taxon>
        <taxon>Falconidae</taxon>
        <taxon>Falco</taxon>
    </lineage>
</organism>
<evidence type="ECO:0000256" key="1">
    <source>
        <dbReference type="ARBA" id="ARBA00023157"/>
    </source>
</evidence>
<reference evidence="5" key="2">
    <citation type="submission" date="2025-09" db="UniProtKB">
        <authorList>
            <consortium name="Ensembl"/>
        </authorList>
    </citation>
    <scope>IDENTIFICATION</scope>
</reference>
<proteinExistence type="predicted"/>
<evidence type="ECO:0000259" key="4">
    <source>
        <dbReference type="Pfam" id="PF25241"/>
    </source>
</evidence>
<protein>
    <submittedName>
        <fullName evidence="5">Low density lipoprotein receptor class A domain containing 1</fullName>
    </submittedName>
</protein>
<dbReference type="InterPro" id="IPR002172">
    <property type="entry name" value="LDrepeatLR_classA_rpt"/>
</dbReference>
<keyword evidence="3" id="KW-0812">Transmembrane</keyword>
<dbReference type="InterPro" id="IPR036055">
    <property type="entry name" value="LDL_receptor-like_sf"/>
</dbReference>
<keyword evidence="3" id="KW-1133">Transmembrane helix</keyword>
<evidence type="ECO:0000313" key="5">
    <source>
        <dbReference type="Ensembl" id="ENSFTIP00000024609.1"/>
    </source>
</evidence>
<keyword evidence="3" id="KW-0472">Membrane</keyword>
<keyword evidence="6" id="KW-1185">Reference proteome</keyword>
<dbReference type="AlphaFoldDB" id="A0A8C4VAP6"/>
<dbReference type="Gene3D" id="4.10.400.10">
    <property type="entry name" value="Low-density Lipoprotein Receptor"/>
    <property type="match status" value="1"/>
</dbReference>
<accession>A0A8C4VAP6</accession>
<dbReference type="PROSITE" id="PS50068">
    <property type="entry name" value="LDLRA_2"/>
    <property type="match status" value="1"/>
</dbReference>
<feature type="domain" description="LDLRAD1-like C-terminal" evidence="4">
    <location>
        <begin position="173"/>
        <end position="212"/>
    </location>
</feature>
<dbReference type="Pfam" id="PF25241">
    <property type="entry name" value="LDLRAD1_C"/>
    <property type="match status" value="1"/>
</dbReference>
<dbReference type="OrthoDB" id="2019384at2759"/>
<keyword evidence="1" id="KW-1015">Disulfide bond</keyword>
<dbReference type="Ensembl" id="ENSFTIT00000025646.1">
    <property type="protein sequence ID" value="ENSFTIP00000024609.1"/>
    <property type="gene ID" value="ENSFTIG00000015693.1"/>
</dbReference>
<reference evidence="5" key="1">
    <citation type="submission" date="2025-08" db="UniProtKB">
        <authorList>
            <consortium name="Ensembl"/>
        </authorList>
    </citation>
    <scope>IDENTIFICATION</scope>
</reference>
<name>A0A8C4VAP6_FALTI</name>
<dbReference type="OMA" id="MCRDMPQ"/>
<feature type="transmembrane region" description="Helical" evidence="3">
    <location>
        <begin position="58"/>
        <end position="77"/>
    </location>
</feature>
<dbReference type="Gene3D" id="2.40.128.620">
    <property type="match status" value="1"/>
</dbReference>
<dbReference type="InterPro" id="IPR057430">
    <property type="entry name" value="LDLRAD1_C"/>
</dbReference>
<dbReference type="SMART" id="SM00192">
    <property type="entry name" value="LDLa"/>
    <property type="match status" value="2"/>
</dbReference>
<evidence type="ECO:0000256" key="3">
    <source>
        <dbReference type="SAM" id="Phobius"/>
    </source>
</evidence>